<dbReference type="Proteomes" id="UP000002640">
    <property type="component" value="Unassembled WGS sequence"/>
</dbReference>
<proteinExistence type="predicted"/>
<dbReference type="EMBL" id="JH159153">
    <property type="protein sequence ID" value="EGZ22454.1"/>
    <property type="molecule type" value="Genomic_DNA"/>
</dbReference>
<organism evidence="1 2">
    <name type="scientific">Phytophthora sojae (strain P6497)</name>
    <name type="common">Soybean stem and root rot agent</name>
    <name type="synonym">Phytophthora megasperma f. sp. glycines</name>
    <dbReference type="NCBI Taxonomy" id="1094619"/>
    <lineage>
        <taxon>Eukaryota</taxon>
        <taxon>Sar</taxon>
        <taxon>Stramenopiles</taxon>
        <taxon>Oomycota</taxon>
        <taxon>Peronosporomycetes</taxon>
        <taxon>Peronosporales</taxon>
        <taxon>Peronosporaceae</taxon>
        <taxon>Phytophthora</taxon>
    </lineage>
</organism>
<protein>
    <submittedName>
        <fullName evidence="1">Uncharacterized protein</fullName>
    </submittedName>
</protein>
<dbReference type="InParanoid" id="G4Z770"/>
<dbReference type="AlphaFoldDB" id="G4Z770"/>
<evidence type="ECO:0000313" key="2">
    <source>
        <dbReference type="Proteomes" id="UP000002640"/>
    </source>
</evidence>
<dbReference type="KEGG" id="psoj:PHYSODRAFT_433994"/>
<gene>
    <name evidence="1" type="ORF">PHYSODRAFT_433994</name>
</gene>
<dbReference type="SMR" id="G4Z770"/>
<dbReference type="GeneID" id="20652400"/>
<dbReference type="OMA" id="QGYEETH"/>
<feature type="non-terminal residue" evidence="1">
    <location>
        <position position="68"/>
    </location>
</feature>
<name>G4Z770_PHYSP</name>
<reference evidence="1 2" key="1">
    <citation type="journal article" date="2006" name="Science">
        <title>Phytophthora genome sequences uncover evolutionary origins and mechanisms of pathogenesis.</title>
        <authorList>
            <person name="Tyler B.M."/>
            <person name="Tripathy S."/>
            <person name="Zhang X."/>
            <person name="Dehal P."/>
            <person name="Jiang R.H."/>
            <person name="Aerts A."/>
            <person name="Arredondo F.D."/>
            <person name="Baxter L."/>
            <person name="Bensasson D."/>
            <person name="Beynon J.L."/>
            <person name="Chapman J."/>
            <person name="Damasceno C.M."/>
            <person name="Dorrance A.E."/>
            <person name="Dou D."/>
            <person name="Dickerman A.W."/>
            <person name="Dubchak I.L."/>
            <person name="Garbelotto M."/>
            <person name="Gijzen M."/>
            <person name="Gordon S.G."/>
            <person name="Govers F."/>
            <person name="Grunwald N.J."/>
            <person name="Huang W."/>
            <person name="Ivors K.L."/>
            <person name="Jones R.W."/>
            <person name="Kamoun S."/>
            <person name="Krampis K."/>
            <person name="Lamour K.H."/>
            <person name="Lee M.K."/>
            <person name="McDonald W.H."/>
            <person name="Medina M."/>
            <person name="Meijer H.J."/>
            <person name="Nordberg E.K."/>
            <person name="Maclean D.J."/>
            <person name="Ospina-Giraldo M.D."/>
            <person name="Morris P.F."/>
            <person name="Phuntumart V."/>
            <person name="Putnam N.H."/>
            <person name="Rash S."/>
            <person name="Rose J.K."/>
            <person name="Sakihama Y."/>
            <person name="Salamov A.A."/>
            <person name="Savidor A."/>
            <person name="Scheuring C.F."/>
            <person name="Smith B.M."/>
            <person name="Sobral B.W."/>
            <person name="Terry A."/>
            <person name="Torto-Alalibo T.A."/>
            <person name="Win J."/>
            <person name="Xu Z."/>
            <person name="Zhang H."/>
            <person name="Grigoriev I.V."/>
            <person name="Rokhsar D.S."/>
            <person name="Boore J.L."/>
        </authorList>
    </citation>
    <scope>NUCLEOTIDE SEQUENCE [LARGE SCALE GENOMIC DNA]</scope>
    <source>
        <strain evidence="1 2">P6497</strain>
    </source>
</reference>
<dbReference type="RefSeq" id="XP_009525171.1">
    <property type="nucleotide sequence ID" value="XM_009526876.1"/>
</dbReference>
<sequence length="68" mass="8246">MSDFTDAEDRQLVQLALAFLRHGRHILWDQLKKRMKGTKKPKEALRQRLKTLKRTYGPDLKDFPEWFF</sequence>
<evidence type="ECO:0000313" key="1">
    <source>
        <dbReference type="EMBL" id="EGZ22454.1"/>
    </source>
</evidence>
<keyword evidence="2" id="KW-1185">Reference proteome</keyword>
<accession>G4Z770</accession>